<reference evidence="1 2" key="1">
    <citation type="submission" date="2019-03" db="EMBL/GenBank/DDBJ databases">
        <title>Bradyrhizobium strains diversity isolated from Chamaecrista fasciculata.</title>
        <authorList>
            <person name="Urquiaga M.C.O."/>
            <person name="Hungria M."/>
            <person name="Delamuta J.R.M."/>
        </authorList>
    </citation>
    <scope>NUCLEOTIDE SEQUENCE [LARGE SCALE GENOMIC DNA]</scope>
    <source>
        <strain evidence="1 2">CNPSo 3424</strain>
    </source>
</reference>
<dbReference type="OrthoDB" id="7594100at2"/>
<protein>
    <submittedName>
        <fullName evidence="1">Uncharacterized protein</fullName>
    </submittedName>
</protein>
<dbReference type="Proteomes" id="UP000298225">
    <property type="component" value="Unassembled WGS sequence"/>
</dbReference>
<evidence type="ECO:0000313" key="1">
    <source>
        <dbReference type="EMBL" id="TFV34549.1"/>
    </source>
</evidence>
<dbReference type="EMBL" id="SPQU01000020">
    <property type="protein sequence ID" value="TFV34549.1"/>
    <property type="molecule type" value="Genomic_DNA"/>
</dbReference>
<evidence type="ECO:0000313" key="2">
    <source>
        <dbReference type="Proteomes" id="UP000298225"/>
    </source>
</evidence>
<organism evidence="1 2">
    <name type="scientific">Bradyrhizobium frederickii</name>
    <dbReference type="NCBI Taxonomy" id="2560054"/>
    <lineage>
        <taxon>Bacteria</taxon>
        <taxon>Pseudomonadati</taxon>
        <taxon>Pseudomonadota</taxon>
        <taxon>Alphaproteobacteria</taxon>
        <taxon>Hyphomicrobiales</taxon>
        <taxon>Nitrobacteraceae</taxon>
        <taxon>Bradyrhizobium</taxon>
    </lineage>
</organism>
<proteinExistence type="predicted"/>
<keyword evidence="2" id="KW-1185">Reference proteome</keyword>
<name>A0A4Y9KVN2_9BRAD</name>
<comment type="caution">
    <text evidence="1">The sequence shown here is derived from an EMBL/GenBank/DDBJ whole genome shotgun (WGS) entry which is preliminary data.</text>
</comment>
<gene>
    <name evidence="1" type="ORF">E4K66_30755</name>
</gene>
<sequence>MMVREFPRLLLREKQHSWNLAGVAAAPGSTADNTSVLTRSDGGGYWTCAVSDVQLSGGRAGAIDRQRQKNATLLWRAIRQISNGGATPLIVPRNDALFVPWPNGVSRGSGLNVSHEDETLFGDGSGYYQAVIDITAAEDADLRAISMVLDINVAGELVGGEAFSIQHPTMDWRMYEIATVDMVSDTEANVTFNPPLREAVPAGTSIEFDRPRCKMRLATPSSMDLKVAPWTFNNASVNFVESK</sequence>
<dbReference type="AlphaFoldDB" id="A0A4Y9KVN2"/>
<accession>A0A4Y9KVN2</accession>